<sequence>MIESSLYLAISEEAAKAERDGRYQQASQLWINCSRLAYTTINQHWATCRAEFCSKRGVLG</sequence>
<comment type="caution">
    <text evidence="1">The sequence shown here is derived from an EMBL/GenBank/DDBJ whole genome shotgun (WGS) entry which is preliminary data.</text>
</comment>
<dbReference type="InterPro" id="IPR047666">
    <property type="entry name" value="ANR_neg_reg"/>
</dbReference>
<dbReference type="AlphaFoldDB" id="A0A151KYL7"/>
<dbReference type="RefSeq" id="WP_061896910.1">
    <property type="nucleotide sequence ID" value="NZ_LOBR01000032.1"/>
</dbReference>
<proteinExistence type="predicted"/>
<evidence type="ECO:0008006" key="3">
    <source>
        <dbReference type="Google" id="ProtNLM"/>
    </source>
</evidence>
<gene>
    <name evidence="1" type="ORF">ATY37_14765</name>
</gene>
<dbReference type="EMBL" id="LOBR01000032">
    <property type="protein sequence ID" value="KYN88867.1"/>
    <property type="molecule type" value="Genomic_DNA"/>
</dbReference>
<dbReference type="NCBIfam" id="NF033650">
    <property type="entry name" value="ANR_neg_reg"/>
    <property type="match status" value="1"/>
</dbReference>
<name>A0A151KYL7_9VIBR</name>
<protein>
    <recommendedName>
        <fullName evidence="3">ANR family transcriptional regulator</fullName>
    </recommendedName>
</protein>
<dbReference type="Proteomes" id="UP000075346">
    <property type="component" value="Unassembled WGS sequence"/>
</dbReference>
<accession>A0A151KYL7</accession>
<organism evidence="1 2">
    <name type="scientific">Vibrio cidicii</name>
    <dbReference type="NCBI Taxonomy" id="1763883"/>
    <lineage>
        <taxon>Bacteria</taxon>
        <taxon>Pseudomonadati</taxon>
        <taxon>Pseudomonadota</taxon>
        <taxon>Gammaproteobacteria</taxon>
        <taxon>Vibrionales</taxon>
        <taxon>Vibrionaceae</taxon>
        <taxon>Vibrio</taxon>
    </lineage>
</organism>
<evidence type="ECO:0000313" key="1">
    <source>
        <dbReference type="EMBL" id="KYN88867.1"/>
    </source>
</evidence>
<reference evidence="2" key="1">
    <citation type="submission" date="2015-12" db="EMBL/GenBank/DDBJ databases">
        <authorList>
            <person name="Shamseldin A."/>
            <person name="Moawad H."/>
            <person name="Abd El-Rahim W.M."/>
            <person name="Sadowsky M.J."/>
        </authorList>
    </citation>
    <scope>NUCLEOTIDE SEQUENCE [LARGE SCALE GENOMIC DNA]</scope>
    <source>
        <strain evidence="2">2538-88</strain>
    </source>
</reference>
<evidence type="ECO:0000313" key="2">
    <source>
        <dbReference type="Proteomes" id="UP000075346"/>
    </source>
</evidence>